<dbReference type="InterPro" id="IPR050445">
    <property type="entry name" value="Bact_polysacc_biosynth/exp"/>
</dbReference>
<feature type="domain" description="AAA" evidence="9">
    <location>
        <begin position="43"/>
        <end position="184"/>
    </location>
</feature>
<keyword evidence="3" id="KW-0808">Transferase</keyword>
<sequence length="225" mass="24937">MSRSKPNWPLITETNPKSPISEAYRILRTNIDFSNLEEEIRTLMVTSTKMNEGKSTTSANIAVTYAQSNKKVLLIDADMRKPTQHQLFRVSNQVGLTSVLSNQKEWEAAIQTTSVSGLSILPAGPVPPNPSEMLASKRMDQLLEKMKERYDIIIVDTPPIMVVTDAQIVASKSDGVVLVIDSGTVKKEAAIKAKASLEHVKARILGVVLNKIKRSSSEGYLYYYQ</sequence>
<dbReference type="InterPro" id="IPR025669">
    <property type="entry name" value="AAA_dom"/>
</dbReference>
<keyword evidence="11" id="KW-1185">Reference proteome</keyword>
<evidence type="ECO:0000259" key="9">
    <source>
        <dbReference type="Pfam" id="PF13614"/>
    </source>
</evidence>
<keyword evidence="5" id="KW-0418">Kinase</keyword>
<dbReference type="RefSeq" id="WP_046233569.1">
    <property type="nucleotide sequence ID" value="NZ_FONN01000017.1"/>
</dbReference>
<dbReference type="GO" id="GO:0005886">
    <property type="term" value="C:plasma membrane"/>
    <property type="evidence" value="ECO:0007669"/>
    <property type="project" value="TreeGrafter"/>
</dbReference>
<dbReference type="GO" id="GO:0042802">
    <property type="term" value="F:identical protein binding"/>
    <property type="evidence" value="ECO:0007669"/>
    <property type="project" value="UniProtKB-ARBA"/>
</dbReference>
<organism evidence="10 11">
    <name type="scientific">Paenibacillus algorifonticola</name>
    <dbReference type="NCBI Taxonomy" id="684063"/>
    <lineage>
        <taxon>Bacteria</taxon>
        <taxon>Bacillati</taxon>
        <taxon>Bacillota</taxon>
        <taxon>Bacilli</taxon>
        <taxon>Bacillales</taxon>
        <taxon>Paenibacillaceae</taxon>
        <taxon>Paenibacillus</taxon>
    </lineage>
</organism>
<dbReference type="OrthoDB" id="9794577at2"/>
<dbReference type="Gene3D" id="3.40.50.300">
    <property type="entry name" value="P-loop containing nucleotide triphosphate hydrolases"/>
    <property type="match status" value="1"/>
</dbReference>
<dbReference type="InterPro" id="IPR005702">
    <property type="entry name" value="Wzc-like_C"/>
</dbReference>
<evidence type="ECO:0000256" key="2">
    <source>
        <dbReference type="ARBA" id="ARBA00011903"/>
    </source>
</evidence>
<keyword evidence="6" id="KW-0067">ATP-binding</keyword>
<keyword evidence="4" id="KW-0547">Nucleotide-binding</keyword>
<dbReference type="PANTHER" id="PTHR32309">
    <property type="entry name" value="TYROSINE-PROTEIN KINASE"/>
    <property type="match status" value="1"/>
</dbReference>
<dbReference type="InterPro" id="IPR027417">
    <property type="entry name" value="P-loop_NTPase"/>
</dbReference>
<evidence type="ECO:0000313" key="11">
    <source>
        <dbReference type="Proteomes" id="UP000183410"/>
    </source>
</evidence>
<comment type="similarity">
    <text evidence="1">Belongs to the CpsD/CapB family.</text>
</comment>
<dbReference type="EC" id="2.7.10.2" evidence="2"/>
<dbReference type="SUPFAM" id="SSF52540">
    <property type="entry name" value="P-loop containing nucleoside triphosphate hydrolases"/>
    <property type="match status" value="1"/>
</dbReference>
<evidence type="ECO:0000256" key="1">
    <source>
        <dbReference type="ARBA" id="ARBA00007316"/>
    </source>
</evidence>
<name>A0A1I2GRM1_9BACL</name>
<dbReference type="PANTHER" id="PTHR32309:SF13">
    <property type="entry name" value="FERRIC ENTEROBACTIN TRANSPORT PROTEIN FEPE"/>
    <property type="match status" value="1"/>
</dbReference>
<dbReference type="Pfam" id="PF13614">
    <property type="entry name" value="AAA_31"/>
    <property type="match status" value="1"/>
</dbReference>
<evidence type="ECO:0000256" key="6">
    <source>
        <dbReference type="ARBA" id="ARBA00022840"/>
    </source>
</evidence>
<evidence type="ECO:0000256" key="5">
    <source>
        <dbReference type="ARBA" id="ARBA00022777"/>
    </source>
</evidence>
<dbReference type="NCBIfam" id="TIGR01007">
    <property type="entry name" value="eps_fam"/>
    <property type="match status" value="1"/>
</dbReference>
<protein>
    <recommendedName>
        <fullName evidence="2">non-specific protein-tyrosine kinase</fullName>
        <ecNumber evidence="2">2.7.10.2</ecNumber>
    </recommendedName>
</protein>
<keyword evidence="7" id="KW-0829">Tyrosine-protein kinase</keyword>
<dbReference type="GO" id="GO:0004715">
    <property type="term" value="F:non-membrane spanning protein tyrosine kinase activity"/>
    <property type="evidence" value="ECO:0007669"/>
    <property type="project" value="UniProtKB-EC"/>
</dbReference>
<comment type="catalytic activity">
    <reaction evidence="8">
        <text>L-tyrosyl-[protein] + ATP = O-phospho-L-tyrosyl-[protein] + ADP + H(+)</text>
        <dbReference type="Rhea" id="RHEA:10596"/>
        <dbReference type="Rhea" id="RHEA-COMP:10136"/>
        <dbReference type="Rhea" id="RHEA-COMP:20101"/>
        <dbReference type="ChEBI" id="CHEBI:15378"/>
        <dbReference type="ChEBI" id="CHEBI:30616"/>
        <dbReference type="ChEBI" id="CHEBI:46858"/>
        <dbReference type="ChEBI" id="CHEBI:61978"/>
        <dbReference type="ChEBI" id="CHEBI:456216"/>
        <dbReference type="EC" id="2.7.10.2"/>
    </reaction>
</comment>
<gene>
    <name evidence="10" type="ORF">SAMN04487969_11751</name>
</gene>
<evidence type="ECO:0000256" key="7">
    <source>
        <dbReference type="ARBA" id="ARBA00023137"/>
    </source>
</evidence>
<proteinExistence type="inferred from homology"/>
<dbReference type="FunFam" id="3.40.50.300:FF:000527">
    <property type="entry name" value="Tyrosine-protein kinase etk"/>
    <property type="match status" value="1"/>
</dbReference>
<accession>A0A1I2GRM1</accession>
<evidence type="ECO:0000256" key="4">
    <source>
        <dbReference type="ARBA" id="ARBA00022741"/>
    </source>
</evidence>
<dbReference type="Proteomes" id="UP000183410">
    <property type="component" value="Unassembled WGS sequence"/>
</dbReference>
<evidence type="ECO:0000256" key="3">
    <source>
        <dbReference type="ARBA" id="ARBA00022679"/>
    </source>
</evidence>
<dbReference type="CDD" id="cd05387">
    <property type="entry name" value="BY-kinase"/>
    <property type="match status" value="1"/>
</dbReference>
<evidence type="ECO:0000256" key="8">
    <source>
        <dbReference type="ARBA" id="ARBA00051245"/>
    </source>
</evidence>
<evidence type="ECO:0000313" key="10">
    <source>
        <dbReference type="EMBL" id="SFF19201.1"/>
    </source>
</evidence>
<dbReference type="AlphaFoldDB" id="A0A1I2GRM1"/>
<dbReference type="EMBL" id="FONN01000017">
    <property type="protein sequence ID" value="SFF19201.1"/>
    <property type="molecule type" value="Genomic_DNA"/>
</dbReference>
<reference evidence="11" key="1">
    <citation type="submission" date="2016-10" db="EMBL/GenBank/DDBJ databases">
        <authorList>
            <person name="Varghese N."/>
            <person name="Submissions S."/>
        </authorList>
    </citation>
    <scope>NUCLEOTIDE SEQUENCE [LARGE SCALE GENOMIC DNA]</scope>
    <source>
        <strain evidence="11">CGMCC 1.10223</strain>
    </source>
</reference>
<dbReference type="GO" id="GO:0005524">
    <property type="term" value="F:ATP binding"/>
    <property type="evidence" value="ECO:0007669"/>
    <property type="project" value="UniProtKB-KW"/>
</dbReference>